<evidence type="ECO:0000313" key="2">
    <source>
        <dbReference type="Proteomes" id="UP000245489"/>
    </source>
</evidence>
<dbReference type="PIRSF" id="PIRSF028451">
    <property type="entry name" value="UCP028451"/>
    <property type="match status" value="1"/>
</dbReference>
<name>A0A316DPQ2_9BACT</name>
<dbReference type="OrthoDB" id="9794241at2"/>
<comment type="caution">
    <text evidence="1">The sequence shown here is derived from an EMBL/GenBank/DDBJ whole genome shotgun (WGS) entry which is preliminary data.</text>
</comment>
<reference evidence="1 2" key="1">
    <citation type="submission" date="2018-05" db="EMBL/GenBank/DDBJ databases">
        <title>Genomic Encyclopedia of Archaeal and Bacterial Type Strains, Phase II (KMG-II): from individual species to whole genera.</title>
        <authorList>
            <person name="Goeker M."/>
        </authorList>
    </citation>
    <scope>NUCLEOTIDE SEQUENCE [LARGE SCALE GENOMIC DNA]</scope>
    <source>
        <strain evidence="1 2">DSM 22214</strain>
    </source>
</reference>
<dbReference type="PANTHER" id="PTHR36452:SF1">
    <property type="entry name" value="DUF2461 DOMAIN-CONTAINING PROTEIN"/>
    <property type="match status" value="1"/>
</dbReference>
<dbReference type="InterPro" id="IPR015996">
    <property type="entry name" value="UCP028451"/>
</dbReference>
<proteinExistence type="predicted"/>
<evidence type="ECO:0000313" key="1">
    <source>
        <dbReference type="EMBL" id="PWK20217.1"/>
    </source>
</evidence>
<dbReference type="EMBL" id="QGGO01000025">
    <property type="protein sequence ID" value="PWK20217.1"/>
    <property type="molecule type" value="Genomic_DNA"/>
</dbReference>
<protein>
    <submittedName>
        <fullName evidence="1">Uncharacterized protein (TIGR02453 family)</fullName>
    </submittedName>
</protein>
<sequence>MSITNNTFEYLQDLKNNNNREWFHANKKRYDTVKANFEETIKALIVSIGEFENMTGVQVKDCNYRIARDVRFSLNKDPYKTWLSASFSEGGRKSGKMDYYLHIQEGESFLGGGMYSPTPEQLAKLRQEIDYNAKELKDIIYNPDFVRVFGEAEGEAVKSAPKGYSKEHPEIELLRKKQMFYWHKFTKEEVCSPDFVKKVTEVCRTLKPFLDFLNYVFFEHQEPEIDL</sequence>
<dbReference type="AlphaFoldDB" id="A0A316DPQ2"/>
<dbReference type="InterPro" id="IPR012808">
    <property type="entry name" value="CHP02453"/>
</dbReference>
<keyword evidence="2" id="KW-1185">Reference proteome</keyword>
<dbReference type="PANTHER" id="PTHR36452">
    <property type="entry name" value="CHROMOSOME 12, WHOLE GENOME SHOTGUN SEQUENCE"/>
    <property type="match status" value="1"/>
</dbReference>
<dbReference type="RefSeq" id="WP_109744440.1">
    <property type="nucleotide sequence ID" value="NZ_QGGO01000025.1"/>
</dbReference>
<accession>A0A316DPQ2</accession>
<dbReference type="NCBIfam" id="TIGR02453">
    <property type="entry name" value="TIGR02453 family protein"/>
    <property type="match status" value="1"/>
</dbReference>
<dbReference type="Proteomes" id="UP000245489">
    <property type="component" value="Unassembled WGS sequence"/>
</dbReference>
<dbReference type="Pfam" id="PF09365">
    <property type="entry name" value="DUF2461"/>
    <property type="match status" value="1"/>
</dbReference>
<gene>
    <name evidence="1" type="ORF">LV89_03757</name>
</gene>
<organism evidence="1 2">
    <name type="scientific">Arcicella aurantiaca</name>
    <dbReference type="NCBI Taxonomy" id="591202"/>
    <lineage>
        <taxon>Bacteria</taxon>
        <taxon>Pseudomonadati</taxon>
        <taxon>Bacteroidota</taxon>
        <taxon>Cytophagia</taxon>
        <taxon>Cytophagales</taxon>
        <taxon>Flectobacillaceae</taxon>
        <taxon>Arcicella</taxon>
    </lineage>
</organism>